<comment type="caution">
    <text evidence="2">The sequence shown here is derived from an EMBL/GenBank/DDBJ whole genome shotgun (WGS) entry which is preliminary data.</text>
</comment>
<feature type="domain" description="N-acetyltransferase" evidence="1">
    <location>
        <begin position="167"/>
        <end position="330"/>
    </location>
</feature>
<dbReference type="RefSeq" id="WP_389217437.1">
    <property type="nucleotide sequence ID" value="NZ_JBIACJ010000003.1"/>
</dbReference>
<dbReference type="GO" id="GO:0016746">
    <property type="term" value="F:acyltransferase activity"/>
    <property type="evidence" value="ECO:0007669"/>
    <property type="project" value="UniProtKB-KW"/>
</dbReference>
<keyword evidence="3" id="KW-1185">Reference proteome</keyword>
<evidence type="ECO:0000313" key="3">
    <source>
        <dbReference type="Proteomes" id="UP001601058"/>
    </source>
</evidence>
<protein>
    <submittedName>
        <fullName evidence="2">GNAT family N-acetyltransferase</fullName>
        <ecNumber evidence="2">2.3.-.-</ecNumber>
    </submittedName>
</protein>
<keyword evidence="2" id="KW-0808">Transferase</keyword>
<sequence>MEICEFKPIRIDDIPAMAELLIHRQNFEGEVFPLLKNSCLNTEYIIDILEKLFVNNNVLGIGAFTNNELVGYIFGERKIDTVRGRHIWVPYEGIAIRMDQSSELIRNLYAKVSVAWLEQGCFMHYMIIPLGNQAYFDACQRLSFSIQQVHGIMNIEDYKPFEIVSDVEIRSGNKVDSEMMGRMSSIIQSYHNSAPTFEPALPEVVLNIKEGYKRIVEENDETCLIAIKDMKELGFQVYYPISSDLMTPDNTVELSIAGTYYSQMRRGVGKKLMDEGHRIMKKQGYNSIITDWRITNLASSTFWPKCGFKPVAYRMVRHINSDIAWANYNNPSIKLL</sequence>
<dbReference type="InterPro" id="IPR000182">
    <property type="entry name" value="GNAT_dom"/>
</dbReference>
<organism evidence="2 3">
    <name type="scientific">Cytobacillus mangrovibacter</name>
    <dbReference type="NCBI Taxonomy" id="3299024"/>
    <lineage>
        <taxon>Bacteria</taxon>
        <taxon>Bacillati</taxon>
        <taxon>Bacillota</taxon>
        <taxon>Bacilli</taxon>
        <taxon>Bacillales</taxon>
        <taxon>Bacillaceae</taxon>
        <taxon>Cytobacillus</taxon>
    </lineage>
</organism>
<dbReference type="SUPFAM" id="SSF55729">
    <property type="entry name" value="Acyl-CoA N-acyltransferases (Nat)"/>
    <property type="match status" value="2"/>
</dbReference>
<accession>A0ABW6JXL0</accession>
<evidence type="ECO:0000259" key="1">
    <source>
        <dbReference type="PROSITE" id="PS51186"/>
    </source>
</evidence>
<dbReference type="EC" id="2.3.-.-" evidence="2"/>
<keyword evidence="2" id="KW-0012">Acyltransferase</keyword>
<proteinExistence type="predicted"/>
<dbReference type="Gene3D" id="3.40.630.30">
    <property type="match status" value="1"/>
</dbReference>
<gene>
    <name evidence="2" type="ORF">ACFYKT_07000</name>
</gene>
<dbReference type="Proteomes" id="UP001601058">
    <property type="component" value="Unassembled WGS sequence"/>
</dbReference>
<dbReference type="InterPro" id="IPR016181">
    <property type="entry name" value="Acyl_CoA_acyltransferase"/>
</dbReference>
<evidence type="ECO:0000313" key="2">
    <source>
        <dbReference type="EMBL" id="MFE8696097.1"/>
    </source>
</evidence>
<reference evidence="2 3" key="1">
    <citation type="submission" date="2024-08" db="EMBL/GenBank/DDBJ databases">
        <title>Two novel Cytobacillus novel species.</title>
        <authorList>
            <person name="Liu G."/>
        </authorList>
    </citation>
    <scope>NUCLEOTIDE SEQUENCE [LARGE SCALE GENOMIC DNA]</scope>
    <source>
        <strain evidence="2 3">FJAT-53684</strain>
    </source>
</reference>
<name>A0ABW6JXL0_9BACI</name>
<dbReference type="PROSITE" id="PS51186">
    <property type="entry name" value="GNAT"/>
    <property type="match status" value="1"/>
</dbReference>
<dbReference type="EMBL" id="JBIACJ010000003">
    <property type="protein sequence ID" value="MFE8696097.1"/>
    <property type="molecule type" value="Genomic_DNA"/>
</dbReference>